<accession>F8NVY2</accession>
<dbReference type="AlphaFoldDB" id="F8NVY2"/>
<feature type="region of interest" description="Disordered" evidence="2">
    <location>
        <begin position="155"/>
        <end position="191"/>
    </location>
</feature>
<feature type="region of interest" description="Disordered" evidence="2">
    <location>
        <begin position="276"/>
        <end position="295"/>
    </location>
</feature>
<evidence type="ECO:0000256" key="2">
    <source>
        <dbReference type="SAM" id="MobiDB-lite"/>
    </source>
</evidence>
<feature type="compositionally biased region" description="Basic and acidic residues" evidence="2">
    <location>
        <begin position="155"/>
        <end position="166"/>
    </location>
</feature>
<feature type="coiled-coil region" evidence="1">
    <location>
        <begin position="206"/>
        <end position="268"/>
    </location>
</feature>
<dbReference type="KEGG" id="sla:SERLADRAFT_438519"/>
<dbReference type="RefSeq" id="XP_007318935.1">
    <property type="nucleotide sequence ID" value="XM_007318873.1"/>
</dbReference>
<dbReference type="HOGENOM" id="CLU_585474_0_0_1"/>
<protein>
    <submittedName>
        <fullName evidence="3">Uncharacterized protein</fullName>
    </submittedName>
</protein>
<gene>
    <name evidence="3" type="ORF">SERLADRAFT_438519</name>
</gene>
<dbReference type="Proteomes" id="UP000008064">
    <property type="component" value="Unassembled WGS sequence"/>
</dbReference>
<evidence type="ECO:0000256" key="1">
    <source>
        <dbReference type="SAM" id="Coils"/>
    </source>
</evidence>
<evidence type="ECO:0000313" key="3">
    <source>
        <dbReference type="EMBL" id="EGO24916.1"/>
    </source>
</evidence>
<organism>
    <name type="scientific">Serpula lacrymans var. lacrymans (strain S7.9)</name>
    <name type="common">Dry rot fungus</name>
    <dbReference type="NCBI Taxonomy" id="578457"/>
    <lineage>
        <taxon>Eukaryota</taxon>
        <taxon>Fungi</taxon>
        <taxon>Dikarya</taxon>
        <taxon>Basidiomycota</taxon>
        <taxon>Agaricomycotina</taxon>
        <taxon>Agaricomycetes</taxon>
        <taxon>Agaricomycetidae</taxon>
        <taxon>Boletales</taxon>
        <taxon>Coniophorineae</taxon>
        <taxon>Serpulaceae</taxon>
        <taxon>Serpula</taxon>
    </lineage>
</organism>
<keyword evidence="1" id="KW-0175">Coiled coil</keyword>
<dbReference type="OrthoDB" id="3068595at2759"/>
<dbReference type="EMBL" id="GL945434">
    <property type="protein sequence ID" value="EGO24916.1"/>
    <property type="molecule type" value="Genomic_DNA"/>
</dbReference>
<name>F8NVY2_SERL9</name>
<proteinExistence type="predicted"/>
<sequence>MKQNDTENRLPNLRAIFAHKAFSARGDTVNWKESQKQLISQNSLPLKDALDELCSQATAHLSLTFDLPISAFADLGASTKYFYSSEGPHPDPTTIKVKDLPRHDQMFVLITPPDNREGKAFEDGLEITSLSKIYNMKAERNILTQENKELQKRVDEMAASKDKDSAQKSSLNKKGMTTVDNATDTTGTQAQPVDNHERLDLLMKKIESFQGRFEDVMERLDEETQERKVLDEMYQASEKKHRASEEKYRASEEKYRASEEKYRASEERHRVVYRASEEKHRASEERHRASEERHRVVKERLDQEIEERKAAEEKLDREIEEHKAAQENLEKVTDELKYSQKELREFVLHYTPVQLRVLVDFAREKIAELNHSKDWRTFRDDKNTAALRAEVAQVIRESSSSHSLSGESIEFLCITNALRFEGNKAAHNARSRDIYNAVSRQQLDSKDRRCLEEIYEFVFEHETSTSD</sequence>
<reference evidence="3" key="1">
    <citation type="submission" date="2011-04" db="EMBL/GenBank/DDBJ databases">
        <title>Evolution of plant cell wall degrading machinery underlies the functional diversity of forest fungi.</title>
        <authorList>
            <consortium name="US DOE Joint Genome Institute (JGI-PGF)"/>
            <person name="Eastwood D.C."/>
            <person name="Floudas D."/>
            <person name="Binder M."/>
            <person name="Majcherczyk A."/>
            <person name="Schneider P."/>
            <person name="Aerts A."/>
            <person name="Asiegbu F.O."/>
            <person name="Baker S.E."/>
            <person name="Barry K."/>
            <person name="Bendiksby M."/>
            <person name="Blumentritt M."/>
            <person name="Coutinho P.M."/>
            <person name="Cullen D."/>
            <person name="Cullen D."/>
            <person name="Gathman A."/>
            <person name="Goodell B."/>
            <person name="Henrissat B."/>
            <person name="Ihrmark K."/>
            <person name="Kauserud H."/>
            <person name="Kohler A."/>
            <person name="LaButti K."/>
            <person name="Lapidus A."/>
            <person name="Lavin J.L."/>
            <person name="Lee Y.-H."/>
            <person name="Lindquist E."/>
            <person name="Lilly W."/>
            <person name="Lucas S."/>
            <person name="Morin E."/>
            <person name="Murat C."/>
            <person name="Oguiza J.A."/>
            <person name="Park J."/>
            <person name="Pisabarro A.G."/>
            <person name="Riley R."/>
            <person name="Rosling A."/>
            <person name="Salamov A."/>
            <person name="Schmidt O."/>
            <person name="Schmutz J."/>
            <person name="Skrede I."/>
            <person name="Stenlid J."/>
            <person name="Wiebenga A."/>
            <person name="Xie X."/>
            <person name="Kues U."/>
            <person name="Hibbett D.S."/>
            <person name="Hoffmeister D."/>
            <person name="Hogberg N."/>
            <person name="Martin F."/>
            <person name="Grigoriev I.V."/>
            <person name="Watkinson S.C."/>
        </authorList>
    </citation>
    <scope>NUCLEOTIDE SEQUENCE</scope>
    <source>
        <strain evidence="3">S7.9</strain>
    </source>
</reference>
<dbReference type="GeneID" id="18815034"/>
<feature type="compositionally biased region" description="Low complexity" evidence="2">
    <location>
        <begin position="177"/>
        <end position="188"/>
    </location>
</feature>